<dbReference type="RefSeq" id="WP_281413959.1">
    <property type="nucleotide sequence ID" value="NZ_BOPZ01000007.1"/>
</dbReference>
<dbReference type="InterPro" id="IPR045584">
    <property type="entry name" value="Pilin-like"/>
</dbReference>
<dbReference type="EMBL" id="BOPZ01000007">
    <property type="protein sequence ID" value="GIM28471.1"/>
    <property type="molecule type" value="Genomic_DNA"/>
</dbReference>
<organism evidence="2 3">
    <name type="scientific">Clostridium polyendosporum</name>
    <dbReference type="NCBI Taxonomy" id="69208"/>
    <lineage>
        <taxon>Bacteria</taxon>
        <taxon>Bacillati</taxon>
        <taxon>Bacillota</taxon>
        <taxon>Clostridia</taxon>
        <taxon>Eubacteriales</taxon>
        <taxon>Clostridiaceae</taxon>
        <taxon>Clostridium</taxon>
    </lineage>
</organism>
<dbReference type="Gene3D" id="3.30.700.10">
    <property type="entry name" value="Glycoprotein, Type 4 Pilin"/>
    <property type="match status" value="1"/>
</dbReference>
<evidence type="ECO:0008006" key="4">
    <source>
        <dbReference type="Google" id="ProtNLM"/>
    </source>
</evidence>
<dbReference type="PROSITE" id="PS00409">
    <property type="entry name" value="PROKAR_NTER_METHYL"/>
    <property type="match status" value="1"/>
</dbReference>
<dbReference type="SUPFAM" id="SSF54523">
    <property type="entry name" value="Pili subunits"/>
    <property type="match status" value="1"/>
</dbReference>
<reference evidence="2" key="1">
    <citation type="submission" date="2021-03" db="EMBL/GenBank/DDBJ databases">
        <title>Taxonomic study of Clostridium polyendosporum from meadow-gley soil under rice.</title>
        <authorList>
            <person name="Kobayashi H."/>
            <person name="Tanizawa Y."/>
            <person name="Yagura M."/>
        </authorList>
    </citation>
    <scope>NUCLEOTIDE SEQUENCE</scope>
    <source>
        <strain evidence="2">JCM 30710</strain>
    </source>
</reference>
<evidence type="ECO:0000313" key="3">
    <source>
        <dbReference type="Proteomes" id="UP000679179"/>
    </source>
</evidence>
<keyword evidence="1" id="KW-0812">Transmembrane</keyword>
<dbReference type="AlphaFoldDB" id="A0A919VGC2"/>
<dbReference type="NCBIfam" id="TIGR02532">
    <property type="entry name" value="IV_pilin_GFxxxE"/>
    <property type="match status" value="1"/>
</dbReference>
<dbReference type="Pfam" id="PF07963">
    <property type="entry name" value="N_methyl"/>
    <property type="match status" value="1"/>
</dbReference>
<evidence type="ECO:0000256" key="1">
    <source>
        <dbReference type="SAM" id="Phobius"/>
    </source>
</evidence>
<evidence type="ECO:0000313" key="2">
    <source>
        <dbReference type="EMBL" id="GIM28471.1"/>
    </source>
</evidence>
<accession>A0A919VGC2</accession>
<keyword evidence="1" id="KW-0472">Membrane</keyword>
<keyword evidence="1" id="KW-1133">Transmembrane helix</keyword>
<dbReference type="InterPro" id="IPR012902">
    <property type="entry name" value="N_methyl_site"/>
</dbReference>
<keyword evidence="3" id="KW-1185">Reference proteome</keyword>
<comment type="caution">
    <text evidence="2">The sequence shown here is derived from an EMBL/GenBank/DDBJ whole genome shotgun (WGS) entry which is preliminary data.</text>
</comment>
<proteinExistence type="predicted"/>
<name>A0A919VGC2_9CLOT</name>
<dbReference type="Proteomes" id="UP000679179">
    <property type="component" value="Unassembled WGS sequence"/>
</dbReference>
<protein>
    <recommendedName>
        <fullName evidence="4">Prepilin-type N-terminal cleavage/methylation domain-containing protein</fullName>
    </recommendedName>
</protein>
<feature type="transmembrane region" description="Helical" evidence="1">
    <location>
        <begin position="12"/>
        <end position="33"/>
    </location>
</feature>
<gene>
    <name evidence="2" type="ORF">CPJCM30710_11370</name>
</gene>
<sequence>MRAVQIKKNKKGFTLIELIIVLAIMAIIAAVAIPNFSSIINNSKKKADTQSCETIKRTALSLVSQGDMLDGEYTITVENSGDPTVTKGDGSVSETIASAFKDVKKPQSHNGSTYEFKVESGDITSVVTGDIELN</sequence>